<dbReference type="RefSeq" id="WP_018978671.1">
    <property type="nucleotide sequence ID" value="NZ_BMLN01000002.1"/>
</dbReference>
<evidence type="ECO:0000313" key="3">
    <source>
        <dbReference type="Proteomes" id="UP000606653"/>
    </source>
</evidence>
<keyword evidence="1" id="KW-1133">Transmembrane helix</keyword>
<evidence type="ECO:0000313" key="2">
    <source>
        <dbReference type="EMBL" id="GGN94054.1"/>
    </source>
</evidence>
<feature type="transmembrane region" description="Helical" evidence="1">
    <location>
        <begin position="33"/>
        <end position="54"/>
    </location>
</feature>
<dbReference type="EMBL" id="BMLN01000002">
    <property type="protein sequence ID" value="GGN94054.1"/>
    <property type="molecule type" value="Genomic_DNA"/>
</dbReference>
<keyword evidence="1" id="KW-0472">Membrane</keyword>
<proteinExistence type="predicted"/>
<name>A0ABQ2KUV5_9BACL</name>
<gene>
    <name evidence="2" type="ORF">GCM10010969_08420</name>
</gene>
<keyword evidence="3" id="KW-1185">Reference proteome</keyword>
<dbReference type="Proteomes" id="UP000606653">
    <property type="component" value="Unassembled WGS sequence"/>
</dbReference>
<reference evidence="3" key="1">
    <citation type="journal article" date="2019" name="Int. J. Syst. Evol. Microbiol.">
        <title>The Global Catalogue of Microorganisms (GCM) 10K type strain sequencing project: providing services to taxonomists for standard genome sequencing and annotation.</title>
        <authorList>
            <consortium name="The Broad Institute Genomics Platform"/>
            <consortium name="The Broad Institute Genome Sequencing Center for Infectious Disease"/>
            <person name="Wu L."/>
            <person name="Ma J."/>
        </authorList>
    </citation>
    <scope>NUCLEOTIDE SEQUENCE [LARGE SCALE GENOMIC DNA]</scope>
    <source>
        <strain evidence="3">CGMCC 1.6964</strain>
    </source>
</reference>
<keyword evidence="1" id="KW-0812">Transmembrane</keyword>
<comment type="caution">
    <text evidence="2">The sequence shown here is derived from an EMBL/GenBank/DDBJ whole genome shotgun (WGS) entry which is preliminary data.</text>
</comment>
<organism evidence="2 3">
    <name type="scientific">Saccharibacillus kuerlensis</name>
    <dbReference type="NCBI Taxonomy" id="459527"/>
    <lineage>
        <taxon>Bacteria</taxon>
        <taxon>Bacillati</taxon>
        <taxon>Bacillota</taxon>
        <taxon>Bacilli</taxon>
        <taxon>Bacillales</taxon>
        <taxon>Paenibacillaceae</taxon>
        <taxon>Saccharibacillus</taxon>
    </lineage>
</organism>
<sequence length="57" mass="6422">MFPNHLNGADEEAAKQKERNIHNEVRTTSIKGAIITALIIAVVTFLIFYGIAYFRTN</sequence>
<protein>
    <submittedName>
        <fullName evidence="2">Uncharacterized protein</fullName>
    </submittedName>
</protein>
<accession>A0ABQ2KUV5</accession>
<evidence type="ECO:0000256" key="1">
    <source>
        <dbReference type="SAM" id="Phobius"/>
    </source>
</evidence>